<dbReference type="AlphaFoldDB" id="A0A8C5GD75"/>
<keyword evidence="7" id="KW-0675">Receptor</keyword>
<evidence type="ECO:0000256" key="8">
    <source>
        <dbReference type="ARBA" id="ARBA00023180"/>
    </source>
</evidence>
<dbReference type="Gene3D" id="2.60.40.10">
    <property type="entry name" value="Immunoglobulins"/>
    <property type="match status" value="3"/>
</dbReference>
<proteinExistence type="predicted"/>
<dbReference type="Pfam" id="PF09240">
    <property type="entry name" value="IL6Ra-bind"/>
    <property type="match status" value="1"/>
</dbReference>
<gene>
    <name evidence="14" type="primary">il6r</name>
</gene>
<feature type="domain" description="Fibronectin type-III" evidence="13">
    <location>
        <begin position="310"/>
        <end position="412"/>
    </location>
</feature>
<evidence type="ECO:0000256" key="1">
    <source>
        <dbReference type="ARBA" id="ARBA00004479"/>
    </source>
</evidence>
<evidence type="ECO:0000259" key="13">
    <source>
        <dbReference type="PROSITE" id="PS50853"/>
    </source>
</evidence>
<dbReference type="CTD" id="3570"/>
<reference evidence="14" key="3">
    <citation type="submission" date="2025-09" db="UniProtKB">
        <authorList>
            <consortium name="Ensembl"/>
        </authorList>
    </citation>
    <scope>IDENTIFICATION</scope>
</reference>
<dbReference type="CDD" id="cd00063">
    <property type="entry name" value="FN3"/>
    <property type="match status" value="1"/>
</dbReference>
<evidence type="ECO:0000256" key="7">
    <source>
        <dbReference type="ARBA" id="ARBA00023170"/>
    </source>
</evidence>
<evidence type="ECO:0000256" key="2">
    <source>
        <dbReference type="ARBA" id="ARBA00022692"/>
    </source>
</evidence>
<sequence>MGFLLLLVCFVNVSLSSAGLDSDCPRKELPPGVVVAVPGSRVHLTCSGDVRVDGIRVNFTRNWPATKKNMLVQDITSNTGESLNHSDENSSKSRAGEGPSSNSTERVVRTEDPEHTKDESDQSDAEMDFKVGHGEEEEKGGSRSIQSSPIWRWMKKPLWKEDKQRISYGNTLELESVGITDSGNYTCLHRDRDEFSVKLIIMDPPERPTIFCYKKFPSSKILCEWTPQRPVVTPPSCHLLLNKSPSVRLNFTHLPCSYSVQHSRCWCAVDFNDDDQRSPYMAFLCVTTFTGNAISDLLHFTPLDILKPDPPSNVLVLPEEGQPTAIKVRWNLPTSWKQDSHYELEYEIKYRPLISSPEYEQTTTIKGWRRHIIVDAIPGVEYVIHLRAKDEYDGLWSEWSSPVYGKSWTAITDVQTTAVFNLTDYTEGSGSGADTDALELVQDLPMTSHLFVGISAFFALLLIILVIYILRHKDRFMSKLYSPSVITQRDALSAPVPTEGQALVTFTPMCCQQHTANHCEEREEMEDEAMHFNNASYFFLQS</sequence>
<keyword evidence="4 11" id="KW-1133">Transmembrane helix</keyword>
<dbReference type="Proteomes" id="UP000694680">
    <property type="component" value="Chromosome 16"/>
</dbReference>
<keyword evidence="3 12" id="KW-0732">Signal</keyword>
<dbReference type="SMART" id="SM00060">
    <property type="entry name" value="FN3"/>
    <property type="match status" value="1"/>
</dbReference>
<feature type="transmembrane region" description="Helical" evidence="11">
    <location>
        <begin position="450"/>
        <end position="470"/>
    </location>
</feature>
<dbReference type="SMART" id="SM00409">
    <property type="entry name" value="IG"/>
    <property type="match status" value="1"/>
</dbReference>
<dbReference type="GO" id="GO:0016064">
    <property type="term" value="P:immunoglobulin mediated immune response"/>
    <property type="evidence" value="ECO:0007669"/>
    <property type="project" value="TreeGrafter"/>
</dbReference>
<reference evidence="14" key="1">
    <citation type="submission" date="2020-06" db="EMBL/GenBank/DDBJ databases">
        <authorList>
            <consortium name="Wellcome Sanger Institute Data Sharing"/>
        </authorList>
    </citation>
    <scope>NUCLEOTIDE SEQUENCE [LARGE SCALE GENOMIC DNA]</scope>
</reference>
<reference evidence="14" key="2">
    <citation type="submission" date="2025-08" db="UniProtKB">
        <authorList>
            <consortium name="Ensembl"/>
        </authorList>
    </citation>
    <scope>IDENTIFICATION</scope>
</reference>
<evidence type="ECO:0000256" key="5">
    <source>
        <dbReference type="ARBA" id="ARBA00023136"/>
    </source>
</evidence>
<dbReference type="Ensembl" id="ENSGWIT00000031133.1">
    <property type="protein sequence ID" value="ENSGWIP00000028546.1"/>
    <property type="gene ID" value="ENSGWIG00000014880.1"/>
</dbReference>
<dbReference type="OrthoDB" id="8634471at2759"/>
<dbReference type="SUPFAM" id="SSF49265">
    <property type="entry name" value="Fibronectin type III"/>
    <property type="match status" value="2"/>
</dbReference>
<feature type="signal peptide" evidence="12">
    <location>
        <begin position="1"/>
        <end position="18"/>
    </location>
</feature>
<evidence type="ECO:0000256" key="4">
    <source>
        <dbReference type="ARBA" id="ARBA00022989"/>
    </source>
</evidence>
<keyword evidence="9" id="KW-0393">Immunoglobulin domain</keyword>
<dbReference type="InterPro" id="IPR003599">
    <property type="entry name" value="Ig_sub"/>
</dbReference>
<evidence type="ECO:0000256" key="6">
    <source>
        <dbReference type="ARBA" id="ARBA00023157"/>
    </source>
</evidence>
<dbReference type="GeneID" id="114478021"/>
<keyword evidence="5 11" id="KW-0472">Membrane</keyword>
<keyword evidence="8" id="KW-0325">Glycoprotein</keyword>
<keyword evidence="2 11" id="KW-0812">Transmembrane</keyword>
<dbReference type="InterPro" id="IPR036179">
    <property type="entry name" value="Ig-like_dom_sf"/>
</dbReference>
<dbReference type="InterPro" id="IPR013783">
    <property type="entry name" value="Ig-like_fold"/>
</dbReference>
<evidence type="ECO:0000313" key="15">
    <source>
        <dbReference type="Proteomes" id="UP000694680"/>
    </source>
</evidence>
<evidence type="ECO:0000256" key="12">
    <source>
        <dbReference type="SAM" id="SignalP"/>
    </source>
</evidence>
<keyword evidence="15" id="KW-1185">Reference proteome</keyword>
<dbReference type="InterPro" id="IPR003961">
    <property type="entry name" value="FN3_dom"/>
</dbReference>
<dbReference type="InterPro" id="IPR036116">
    <property type="entry name" value="FN3_sf"/>
</dbReference>
<dbReference type="GO" id="GO:0009897">
    <property type="term" value="C:external side of plasma membrane"/>
    <property type="evidence" value="ECO:0007669"/>
    <property type="project" value="TreeGrafter"/>
</dbReference>
<feature type="compositionally biased region" description="Basic and acidic residues" evidence="10">
    <location>
        <begin position="84"/>
        <end position="95"/>
    </location>
</feature>
<evidence type="ECO:0000313" key="14">
    <source>
        <dbReference type="Ensembl" id="ENSGWIP00000028546.1"/>
    </source>
</evidence>
<feature type="compositionally biased region" description="Basic and acidic residues" evidence="10">
    <location>
        <begin position="106"/>
        <end position="120"/>
    </location>
</feature>
<feature type="chain" id="PRO_5034099542" evidence="12">
    <location>
        <begin position="19"/>
        <end position="542"/>
    </location>
</feature>
<evidence type="ECO:0000256" key="3">
    <source>
        <dbReference type="ARBA" id="ARBA00022729"/>
    </source>
</evidence>
<dbReference type="Pfam" id="PF00041">
    <property type="entry name" value="fn3"/>
    <property type="match status" value="1"/>
</dbReference>
<dbReference type="InterPro" id="IPR015321">
    <property type="entry name" value="TypeI_recpt_CBD"/>
</dbReference>
<comment type="subcellular location">
    <subcellularLocation>
        <location evidence="1">Membrane</location>
        <topology evidence="1">Single-pass type I membrane protein</topology>
    </subcellularLocation>
</comment>
<protein>
    <submittedName>
        <fullName evidence="14">Interleukin-6 receptor subunit alpha-like</fullName>
    </submittedName>
</protein>
<name>A0A8C5GD75_GOUWI</name>
<dbReference type="PROSITE" id="PS50853">
    <property type="entry name" value="FN3"/>
    <property type="match status" value="1"/>
</dbReference>
<dbReference type="SUPFAM" id="SSF48726">
    <property type="entry name" value="Immunoglobulin"/>
    <property type="match status" value="1"/>
</dbReference>
<accession>A0A8C5GD75</accession>
<evidence type="ECO:0000256" key="10">
    <source>
        <dbReference type="SAM" id="MobiDB-lite"/>
    </source>
</evidence>
<organism evidence="14 15">
    <name type="scientific">Gouania willdenowi</name>
    <name type="common">Blunt-snouted clingfish</name>
    <name type="synonym">Lepadogaster willdenowi</name>
    <dbReference type="NCBI Taxonomy" id="441366"/>
    <lineage>
        <taxon>Eukaryota</taxon>
        <taxon>Metazoa</taxon>
        <taxon>Chordata</taxon>
        <taxon>Craniata</taxon>
        <taxon>Vertebrata</taxon>
        <taxon>Euteleostomi</taxon>
        <taxon>Actinopterygii</taxon>
        <taxon>Neopterygii</taxon>
        <taxon>Teleostei</taxon>
        <taxon>Neoteleostei</taxon>
        <taxon>Acanthomorphata</taxon>
        <taxon>Ovalentaria</taxon>
        <taxon>Blenniimorphae</taxon>
        <taxon>Blenniiformes</taxon>
        <taxon>Gobiesocoidei</taxon>
        <taxon>Gobiesocidae</taxon>
        <taxon>Gobiesocinae</taxon>
        <taxon>Gouania</taxon>
    </lineage>
</organism>
<dbReference type="PANTHER" id="PTHR23037:SF22">
    <property type="entry name" value="CYTOKINE RECEPTOR COMMON SUBUNIT BETA"/>
    <property type="match status" value="1"/>
</dbReference>
<feature type="region of interest" description="Disordered" evidence="10">
    <location>
        <begin position="78"/>
        <end position="126"/>
    </location>
</feature>
<dbReference type="RefSeq" id="XP_028326592.1">
    <property type="nucleotide sequence ID" value="XM_028470791.1"/>
</dbReference>
<evidence type="ECO:0000256" key="11">
    <source>
        <dbReference type="SAM" id="Phobius"/>
    </source>
</evidence>
<keyword evidence="6" id="KW-1015">Disulfide bond</keyword>
<dbReference type="GO" id="GO:0004896">
    <property type="term" value="F:cytokine receptor activity"/>
    <property type="evidence" value="ECO:0007669"/>
    <property type="project" value="TreeGrafter"/>
</dbReference>
<evidence type="ECO:0000256" key="9">
    <source>
        <dbReference type="ARBA" id="ARBA00023319"/>
    </source>
</evidence>
<dbReference type="PANTHER" id="PTHR23037">
    <property type="entry name" value="CYTOKINE RECEPTOR"/>
    <property type="match status" value="1"/>
</dbReference>